<evidence type="ECO:0000313" key="1">
    <source>
        <dbReference type="EMBL" id="TDW99589.1"/>
    </source>
</evidence>
<comment type="caution">
    <text evidence="1">The sequence shown here is derived from an EMBL/GenBank/DDBJ whole genome shotgun (WGS) entry which is preliminary data.</text>
</comment>
<accession>A0A4R8DNH2</accession>
<sequence>MGNLIRIDEAALHDQQHWSLGATDECYYLMEYTARGQGNGLIHNLKMPVDSRSPWELCWKEAAIEEAACLLRPALCALIDFGNTTIVPVPPSKVRTSPLYDDRILRILKKACPLEADIREIIIARSDMPASHENAVRPSAIHIRNNYTLDPAVSSALQETVVIFDDILTAGNHFSACKRFLREHCGPRRYVGVFLARRVFL</sequence>
<proteinExistence type="predicted"/>
<dbReference type="AlphaFoldDB" id="A0A4R8DNH2"/>
<name>A0A4R8DNH2_9BACT</name>
<protein>
    <recommendedName>
        <fullName evidence="3">Amidophosphoribosyltransferase</fullName>
    </recommendedName>
</protein>
<dbReference type="Proteomes" id="UP000294498">
    <property type="component" value="Unassembled WGS sequence"/>
</dbReference>
<dbReference type="EMBL" id="SODV01000001">
    <property type="protein sequence ID" value="TDW99589.1"/>
    <property type="molecule type" value="Genomic_DNA"/>
</dbReference>
<organism evidence="1 2">
    <name type="scientific">Dinghuibacter silviterrae</name>
    <dbReference type="NCBI Taxonomy" id="1539049"/>
    <lineage>
        <taxon>Bacteria</taxon>
        <taxon>Pseudomonadati</taxon>
        <taxon>Bacteroidota</taxon>
        <taxon>Chitinophagia</taxon>
        <taxon>Chitinophagales</taxon>
        <taxon>Chitinophagaceae</taxon>
        <taxon>Dinghuibacter</taxon>
    </lineage>
</organism>
<keyword evidence="2" id="KW-1185">Reference proteome</keyword>
<dbReference type="OrthoDB" id="6637825at2"/>
<reference evidence="1 2" key="1">
    <citation type="submission" date="2019-03" db="EMBL/GenBank/DDBJ databases">
        <title>Genomic Encyclopedia of Type Strains, Phase IV (KMG-IV): sequencing the most valuable type-strain genomes for metagenomic binning, comparative biology and taxonomic classification.</title>
        <authorList>
            <person name="Goeker M."/>
        </authorList>
    </citation>
    <scope>NUCLEOTIDE SEQUENCE [LARGE SCALE GENOMIC DNA]</scope>
    <source>
        <strain evidence="1 2">DSM 100059</strain>
    </source>
</reference>
<dbReference type="RefSeq" id="WP_133990417.1">
    <property type="nucleotide sequence ID" value="NZ_SODV01000001.1"/>
</dbReference>
<evidence type="ECO:0008006" key="3">
    <source>
        <dbReference type="Google" id="ProtNLM"/>
    </source>
</evidence>
<evidence type="ECO:0000313" key="2">
    <source>
        <dbReference type="Proteomes" id="UP000294498"/>
    </source>
</evidence>
<gene>
    <name evidence="1" type="ORF">EDB95_0599</name>
</gene>